<proteinExistence type="inferred from homology"/>
<dbReference type="SUPFAM" id="SSF51735">
    <property type="entry name" value="NAD(P)-binding Rossmann-fold domains"/>
    <property type="match status" value="1"/>
</dbReference>
<feature type="domain" description="6-phosphogluconate dehydrogenase NADP-binding" evidence="4">
    <location>
        <begin position="9"/>
        <end position="164"/>
    </location>
</feature>
<keyword evidence="3" id="KW-0520">NAD</keyword>
<dbReference type="InterPro" id="IPR015815">
    <property type="entry name" value="HIBADH-related"/>
</dbReference>
<dbReference type="RefSeq" id="WP_344728467.1">
    <property type="nucleotide sequence ID" value="NZ_BAAAUS010000052.1"/>
</dbReference>
<organism evidence="6 7">
    <name type="scientific">Pseudonocardia yunnanensis</name>
    <dbReference type="NCBI Taxonomy" id="58107"/>
    <lineage>
        <taxon>Bacteria</taxon>
        <taxon>Bacillati</taxon>
        <taxon>Actinomycetota</taxon>
        <taxon>Actinomycetes</taxon>
        <taxon>Pseudonocardiales</taxon>
        <taxon>Pseudonocardiaceae</taxon>
        <taxon>Pseudonocardia</taxon>
    </lineage>
</organism>
<keyword evidence="7" id="KW-1185">Reference proteome</keyword>
<reference evidence="7" key="1">
    <citation type="journal article" date="2019" name="Int. J. Syst. Evol. Microbiol.">
        <title>The Global Catalogue of Microorganisms (GCM) 10K type strain sequencing project: providing services to taxonomists for standard genome sequencing and annotation.</title>
        <authorList>
            <consortium name="The Broad Institute Genomics Platform"/>
            <consortium name="The Broad Institute Genome Sequencing Center for Infectious Disease"/>
            <person name="Wu L."/>
            <person name="Ma J."/>
        </authorList>
    </citation>
    <scope>NUCLEOTIDE SEQUENCE [LARGE SCALE GENOMIC DNA]</scope>
    <source>
        <strain evidence="7">CCM 7043</strain>
    </source>
</reference>
<name>A0ABW4EVE9_9PSEU</name>
<comment type="similarity">
    <text evidence="1">Belongs to the HIBADH-related family.</text>
</comment>
<evidence type="ECO:0000256" key="3">
    <source>
        <dbReference type="ARBA" id="ARBA00023027"/>
    </source>
</evidence>
<dbReference type="InterPro" id="IPR013328">
    <property type="entry name" value="6PGD_dom2"/>
</dbReference>
<dbReference type="Pfam" id="PF03446">
    <property type="entry name" value="NAD_binding_2"/>
    <property type="match status" value="1"/>
</dbReference>
<feature type="domain" description="3-hydroxyisobutyrate dehydrogenase-like NAD-binding" evidence="5">
    <location>
        <begin position="168"/>
        <end position="287"/>
    </location>
</feature>
<comment type="caution">
    <text evidence="6">The sequence shown here is derived from an EMBL/GenBank/DDBJ whole genome shotgun (WGS) entry which is preliminary data.</text>
</comment>
<dbReference type="Proteomes" id="UP001597114">
    <property type="component" value="Unassembled WGS sequence"/>
</dbReference>
<dbReference type="InterPro" id="IPR051265">
    <property type="entry name" value="HIBADH-related_NP60_sf"/>
</dbReference>
<dbReference type="InterPro" id="IPR008927">
    <property type="entry name" value="6-PGluconate_DH-like_C_sf"/>
</dbReference>
<dbReference type="InterPro" id="IPR029154">
    <property type="entry name" value="HIBADH-like_NADP-bd"/>
</dbReference>
<evidence type="ECO:0000259" key="4">
    <source>
        <dbReference type="Pfam" id="PF03446"/>
    </source>
</evidence>
<dbReference type="Gene3D" id="1.10.1040.10">
    <property type="entry name" value="N-(1-d-carboxylethyl)-l-norvaline Dehydrogenase, domain 2"/>
    <property type="match status" value="1"/>
</dbReference>
<dbReference type="PANTHER" id="PTHR43580:SF2">
    <property type="entry name" value="CYTOKINE-LIKE NUCLEAR FACTOR N-PAC"/>
    <property type="match status" value="1"/>
</dbReference>
<dbReference type="Pfam" id="PF14833">
    <property type="entry name" value="NAD_binding_11"/>
    <property type="match status" value="1"/>
</dbReference>
<dbReference type="EC" id="1.1.-.-" evidence="6"/>
<dbReference type="PIRSF" id="PIRSF000103">
    <property type="entry name" value="HIBADH"/>
    <property type="match status" value="1"/>
</dbReference>
<dbReference type="Gene3D" id="3.40.50.720">
    <property type="entry name" value="NAD(P)-binding Rossmann-like Domain"/>
    <property type="match status" value="1"/>
</dbReference>
<evidence type="ECO:0000259" key="5">
    <source>
        <dbReference type="Pfam" id="PF14833"/>
    </source>
</evidence>
<accession>A0ABW4EVE9</accession>
<evidence type="ECO:0000256" key="1">
    <source>
        <dbReference type="ARBA" id="ARBA00009080"/>
    </source>
</evidence>
<dbReference type="InterPro" id="IPR006115">
    <property type="entry name" value="6PGDH_NADP-bd"/>
</dbReference>
<dbReference type="InterPro" id="IPR036291">
    <property type="entry name" value="NAD(P)-bd_dom_sf"/>
</dbReference>
<evidence type="ECO:0000313" key="6">
    <source>
        <dbReference type="EMBL" id="MFD1519426.1"/>
    </source>
</evidence>
<protein>
    <submittedName>
        <fullName evidence="6">NAD(P)-dependent oxidoreductase</fullName>
        <ecNumber evidence="6">1.1.-.-</ecNumber>
    </submittedName>
</protein>
<keyword evidence="2 6" id="KW-0560">Oxidoreductase</keyword>
<sequence>MTTTTTKAVALLGTGIMGAGMARNIARSGLALTVWNRDAKKARPLADDGATVADDPASAVAGADVIVTMLFDAASVESVMEQALPSAAKGAIWVQSSTVGLDGALRLAEIADQAGVDYIDAPVLGTRQPAEEGKLLVLAGGPEHLREAVTPVLDAVGSRTMWVGPRPGDGHRLKLVANSWVLSVMGGTAQAVGLAEGLGVDPQQFLDTIAGGGLDCGYAQLKGRAMMSGDYSTSFTTAGAAKDASLIADALRGVGAEDNLMRALQHQFTAAAEAGHAEDDMASVVEAVRHPRSS</sequence>
<dbReference type="SUPFAM" id="SSF48179">
    <property type="entry name" value="6-phosphogluconate dehydrogenase C-terminal domain-like"/>
    <property type="match status" value="1"/>
</dbReference>
<evidence type="ECO:0000256" key="2">
    <source>
        <dbReference type="ARBA" id="ARBA00023002"/>
    </source>
</evidence>
<dbReference type="EMBL" id="JBHUCO010000017">
    <property type="protein sequence ID" value="MFD1519426.1"/>
    <property type="molecule type" value="Genomic_DNA"/>
</dbReference>
<dbReference type="GO" id="GO:0016491">
    <property type="term" value="F:oxidoreductase activity"/>
    <property type="evidence" value="ECO:0007669"/>
    <property type="project" value="UniProtKB-KW"/>
</dbReference>
<dbReference type="PANTHER" id="PTHR43580">
    <property type="entry name" value="OXIDOREDUCTASE GLYR1-RELATED"/>
    <property type="match status" value="1"/>
</dbReference>
<gene>
    <name evidence="6" type="ORF">ACFSJD_18185</name>
</gene>
<evidence type="ECO:0000313" key="7">
    <source>
        <dbReference type="Proteomes" id="UP001597114"/>
    </source>
</evidence>